<protein>
    <submittedName>
        <fullName evidence="1">Uncharacterized protein</fullName>
    </submittedName>
</protein>
<dbReference type="EMBL" id="AWWV01006847">
    <property type="protein sequence ID" value="OMO99539.1"/>
    <property type="molecule type" value="Genomic_DNA"/>
</dbReference>
<evidence type="ECO:0000313" key="2">
    <source>
        <dbReference type="Proteomes" id="UP000188268"/>
    </source>
</evidence>
<comment type="caution">
    <text evidence="1">The sequence shown here is derived from an EMBL/GenBank/DDBJ whole genome shotgun (WGS) entry which is preliminary data.</text>
</comment>
<dbReference type="Gramene" id="OMO99539">
    <property type="protein sequence ID" value="OMO99539"/>
    <property type="gene ID" value="CCACVL1_03744"/>
</dbReference>
<name>A0A1R3JXF3_COCAP</name>
<keyword evidence="2" id="KW-1185">Reference proteome</keyword>
<dbReference type="AlphaFoldDB" id="A0A1R3JXF3"/>
<accession>A0A1R3JXF3</accession>
<gene>
    <name evidence="1" type="ORF">CCACVL1_03744</name>
</gene>
<proteinExistence type="predicted"/>
<organism evidence="1 2">
    <name type="scientific">Corchorus capsularis</name>
    <name type="common">Jute</name>
    <dbReference type="NCBI Taxonomy" id="210143"/>
    <lineage>
        <taxon>Eukaryota</taxon>
        <taxon>Viridiplantae</taxon>
        <taxon>Streptophyta</taxon>
        <taxon>Embryophyta</taxon>
        <taxon>Tracheophyta</taxon>
        <taxon>Spermatophyta</taxon>
        <taxon>Magnoliopsida</taxon>
        <taxon>eudicotyledons</taxon>
        <taxon>Gunneridae</taxon>
        <taxon>Pentapetalae</taxon>
        <taxon>rosids</taxon>
        <taxon>malvids</taxon>
        <taxon>Malvales</taxon>
        <taxon>Malvaceae</taxon>
        <taxon>Grewioideae</taxon>
        <taxon>Apeibeae</taxon>
        <taxon>Corchorus</taxon>
    </lineage>
</organism>
<sequence length="44" mass="5364">MAEFFFEILLEFLRWLAESIALPAVREEKEKKKVGEERREKRNP</sequence>
<dbReference type="Proteomes" id="UP000188268">
    <property type="component" value="Unassembled WGS sequence"/>
</dbReference>
<reference evidence="1 2" key="1">
    <citation type="submission" date="2013-09" db="EMBL/GenBank/DDBJ databases">
        <title>Corchorus capsularis genome sequencing.</title>
        <authorList>
            <person name="Alam M."/>
            <person name="Haque M.S."/>
            <person name="Islam M.S."/>
            <person name="Emdad E.M."/>
            <person name="Islam M.M."/>
            <person name="Ahmed B."/>
            <person name="Halim A."/>
            <person name="Hossen Q.M.M."/>
            <person name="Hossain M.Z."/>
            <person name="Ahmed R."/>
            <person name="Khan M.M."/>
            <person name="Islam R."/>
            <person name="Rashid M.M."/>
            <person name="Khan S.A."/>
            <person name="Rahman M.S."/>
            <person name="Alam M."/>
        </authorList>
    </citation>
    <scope>NUCLEOTIDE SEQUENCE [LARGE SCALE GENOMIC DNA]</scope>
    <source>
        <strain evidence="2">cv. CVL-1</strain>
        <tissue evidence="1">Whole seedling</tissue>
    </source>
</reference>
<evidence type="ECO:0000313" key="1">
    <source>
        <dbReference type="EMBL" id="OMO99539.1"/>
    </source>
</evidence>